<evidence type="ECO:0000259" key="1">
    <source>
        <dbReference type="Pfam" id="PF21248"/>
    </source>
</evidence>
<evidence type="ECO:0000313" key="2">
    <source>
        <dbReference type="EMBL" id="SHE30610.1"/>
    </source>
</evidence>
<accession>A0A1M4SEH1</accession>
<sequence length="146" mass="16180">MSIYLNQNKTVAFTLKYLPSDGDLGAKPALKQLAIISHELPLLNSRSATIPNKSILIYSQDLLNNLFRHPYTKIEFVVAELQVSRPTATAYLEALVGAGMLQKFRLGKSNYYMNTPLFNLLREGAVSGGQVDPVVTKHSEIENKGE</sequence>
<dbReference type="AlphaFoldDB" id="A0A1M4SEH1"/>
<protein>
    <recommendedName>
        <fullName evidence="1">Adenylyltransferase SoFic-like C-terminal domain-containing protein</fullName>
    </recommendedName>
</protein>
<dbReference type="Pfam" id="PF21248">
    <property type="entry name" value="SoFic-like_C"/>
    <property type="match status" value="1"/>
</dbReference>
<feature type="domain" description="Adenylyltransferase SoFic-like C-terminal" evidence="1">
    <location>
        <begin position="46"/>
        <end position="117"/>
    </location>
</feature>
<gene>
    <name evidence="2" type="ORF">SAMN05444008_10198</name>
</gene>
<keyword evidence="3" id="KW-1185">Reference proteome</keyword>
<reference evidence="2 3" key="1">
    <citation type="submission" date="2016-11" db="EMBL/GenBank/DDBJ databases">
        <authorList>
            <person name="Jaros S."/>
            <person name="Januszkiewicz K."/>
            <person name="Wedrychowicz H."/>
        </authorList>
    </citation>
    <scope>NUCLEOTIDE SEQUENCE [LARGE SCALE GENOMIC DNA]</scope>
    <source>
        <strain evidence="2 3">DSM 26897</strain>
    </source>
</reference>
<dbReference type="InterPro" id="IPR036388">
    <property type="entry name" value="WH-like_DNA-bd_sf"/>
</dbReference>
<dbReference type="RefSeq" id="WP_073038967.1">
    <property type="nucleotide sequence ID" value="NZ_FQUO01000001.1"/>
</dbReference>
<organism evidence="2 3">
    <name type="scientific">Cnuella takakiae</name>
    <dbReference type="NCBI Taxonomy" id="1302690"/>
    <lineage>
        <taxon>Bacteria</taxon>
        <taxon>Pseudomonadati</taxon>
        <taxon>Bacteroidota</taxon>
        <taxon>Chitinophagia</taxon>
        <taxon>Chitinophagales</taxon>
        <taxon>Chitinophagaceae</taxon>
        <taxon>Cnuella</taxon>
    </lineage>
</organism>
<dbReference type="EMBL" id="FQUO01000001">
    <property type="protein sequence ID" value="SHE30610.1"/>
    <property type="molecule type" value="Genomic_DNA"/>
</dbReference>
<dbReference type="STRING" id="1302690.BUE76_23350"/>
<proteinExistence type="predicted"/>
<dbReference type="Gene3D" id="1.10.10.10">
    <property type="entry name" value="Winged helix-like DNA-binding domain superfamily/Winged helix DNA-binding domain"/>
    <property type="match status" value="1"/>
</dbReference>
<evidence type="ECO:0000313" key="3">
    <source>
        <dbReference type="Proteomes" id="UP000184368"/>
    </source>
</evidence>
<dbReference type="Proteomes" id="UP000184368">
    <property type="component" value="Unassembled WGS sequence"/>
</dbReference>
<name>A0A1M4SEH1_9BACT</name>
<dbReference type="InterPro" id="IPR048770">
    <property type="entry name" value="SoFic-like_C"/>
</dbReference>